<comment type="caution">
    <text evidence="1">The sequence shown here is derived from an EMBL/GenBank/DDBJ whole genome shotgun (WGS) entry which is preliminary data.</text>
</comment>
<dbReference type="AlphaFoldDB" id="A0AAV4YC36"/>
<dbReference type="EMBL" id="BPLR01001639">
    <property type="protein sequence ID" value="GIZ03727.1"/>
    <property type="molecule type" value="Genomic_DNA"/>
</dbReference>
<dbReference type="Proteomes" id="UP001054945">
    <property type="component" value="Unassembled WGS sequence"/>
</dbReference>
<gene>
    <name evidence="1" type="ORF">CEXT_333821</name>
</gene>
<organism evidence="1 2">
    <name type="scientific">Caerostris extrusa</name>
    <name type="common">Bark spider</name>
    <name type="synonym">Caerostris bankana</name>
    <dbReference type="NCBI Taxonomy" id="172846"/>
    <lineage>
        <taxon>Eukaryota</taxon>
        <taxon>Metazoa</taxon>
        <taxon>Ecdysozoa</taxon>
        <taxon>Arthropoda</taxon>
        <taxon>Chelicerata</taxon>
        <taxon>Arachnida</taxon>
        <taxon>Araneae</taxon>
        <taxon>Araneomorphae</taxon>
        <taxon>Entelegynae</taxon>
        <taxon>Araneoidea</taxon>
        <taxon>Araneidae</taxon>
        <taxon>Caerostris</taxon>
    </lineage>
</organism>
<evidence type="ECO:0000313" key="1">
    <source>
        <dbReference type="EMBL" id="GIZ03727.1"/>
    </source>
</evidence>
<reference evidence="1 2" key="1">
    <citation type="submission" date="2021-06" db="EMBL/GenBank/DDBJ databases">
        <title>Caerostris extrusa draft genome.</title>
        <authorList>
            <person name="Kono N."/>
            <person name="Arakawa K."/>
        </authorList>
    </citation>
    <scope>NUCLEOTIDE SEQUENCE [LARGE SCALE GENOMIC DNA]</scope>
</reference>
<sequence length="147" mass="16342">MTQMSWPIQPITCLNDLQPNPSGFYGRNNHSFSPKPYISELLIMFYGTKPLFAPLQRFNGGMDDHSYLAAIRPRGREEGMEPLSQEGRPLVLHSAGEKIAFHHPLICIEAASVVGITPLETGPPKLPDPLSSSWIATRHFLIKGMFA</sequence>
<accession>A0AAV4YC36</accession>
<keyword evidence="2" id="KW-1185">Reference proteome</keyword>
<evidence type="ECO:0000313" key="2">
    <source>
        <dbReference type="Proteomes" id="UP001054945"/>
    </source>
</evidence>
<protein>
    <submittedName>
        <fullName evidence="1">Uncharacterized protein</fullName>
    </submittedName>
</protein>
<proteinExistence type="predicted"/>
<name>A0AAV4YC36_CAEEX</name>